<proteinExistence type="predicted"/>
<comment type="caution">
    <text evidence="2">The sequence shown here is derived from an EMBL/GenBank/DDBJ whole genome shotgun (WGS) entry which is preliminary data.</text>
</comment>
<dbReference type="Pfam" id="PF04465">
    <property type="entry name" value="DUF499"/>
    <property type="match status" value="1"/>
</dbReference>
<protein>
    <submittedName>
        <fullName evidence="2">Putative ATPase (AAA+ superfamily)</fullName>
    </submittedName>
</protein>
<accession>A0A0P7YRI2</accession>
<name>A0A0P7YRI2_9CYAN</name>
<dbReference type="EMBL" id="LJZR01000037">
    <property type="protein sequence ID" value="KPQ33158.1"/>
    <property type="molecule type" value="Genomic_DNA"/>
</dbReference>
<evidence type="ECO:0000313" key="2">
    <source>
        <dbReference type="EMBL" id="KPQ33158.1"/>
    </source>
</evidence>
<dbReference type="Pfam" id="PF13290">
    <property type="entry name" value="CHB_HEX_C_1"/>
    <property type="match status" value="1"/>
</dbReference>
<evidence type="ECO:0000259" key="1">
    <source>
        <dbReference type="Pfam" id="PF13290"/>
    </source>
</evidence>
<organism evidence="2 3">
    <name type="scientific">Phormidesmis priestleyi Ana</name>
    <dbReference type="NCBI Taxonomy" id="1666911"/>
    <lineage>
        <taxon>Bacteria</taxon>
        <taxon>Bacillati</taxon>
        <taxon>Cyanobacteriota</taxon>
        <taxon>Cyanophyceae</taxon>
        <taxon>Leptolyngbyales</taxon>
        <taxon>Leptolyngbyaceae</taxon>
        <taxon>Phormidesmis</taxon>
    </lineage>
</organism>
<dbReference type="InterPro" id="IPR059177">
    <property type="entry name" value="GH29D-like_dom"/>
</dbReference>
<dbReference type="STRING" id="1666911.HLUCCA11_19330"/>
<dbReference type="PATRIC" id="fig|1666911.3.peg.2153"/>
<feature type="domain" description="GH29D-like beta-sandwich" evidence="1">
    <location>
        <begin position="842"/>
        <end position="902"/>
    </location>
</feature>
<evidence type="ECO:0000313" key="3">
    <source>
        <dbReference type="Proteomes" id="UP000050465"/>
    </source>
</evidence>
<sequence length="1030" mass="115309">MLKTVKDACTIHASTLDYQVAGGVESLAQMIDSPDEGKSFFEKSYLTRGMEELLREGLLRLSGQTDQALFELAQAMGGGKTHLMCALGLLAKYPSARSHVLPSDVIARLDDTQAQVAVFDGRDSPDHYLWGEIAQQLGAEEAMRPFWQNGPKAPGKEHWKEMIGDRPTLILFDELPPYFLEARTMTVGKGSMVDVLTRALSNLFVAALELPRCCVVLANLSDSYRDQVKEVNKLVADVQREASRQAKKITPVSLEGSEVYSILRKRLFSSLPTDEEIDEVAEAYAEQVKLAEDSGYLTARSLEQIAEEIRATYPFHPSFKHLVALFKDNPDFRETRGLLQFAARVVRSVWQRDHNDVFLVGTQHLALNDSQVMNEVTDINRALRPAITMDIADNGNAHAEDIDANLNSDAASQVAAMILSASLSLAVKGHMGLRREEVIEYLSAPNRKPEEFAQAFERLRKSAWYLHSEGELFYFKDTENLTKRIQREAKGLPEAKVYKTLKIRLEGELEARSRKAYQEVMVMPEVDEIKLGTHRILVVVPPDNRVPPEDIQRFYQSVSEKNNLLLLSGNDTHMASRVEEALRELYAIENIAKGLNTSDPLYVQAQDAREEAEGSFIQALQGTYNRLFYPSEEGLQPATIENGLKFGQTSEDSVESQIETMLSSMRCDEKLAVDADENPIKYFSMAEEDLWPQSDRRTPWRDVLMRAKSNPAWPWLPGLKGLDTLKVKAISQGRWREGNDGWIEKGPFPKEKTAVNISSQEDTRAGESVLSITPSHAGPSPKVRYSTTATVSEADPVVEDLDAFRTKEPTLYFRAFDSTGNHASGEPKRWVAKLKVRYQVHEYADHRKVELAVTPKAEIRYTTDATNPREGRVYDEPFAISDDRTLLQVYASAGEAKATETFTIAEKGTQRAEIDEALPAKLKRQKPRFDTTNAVFGLITTFKDRQGVVFHGVTLNVGEGEQAVQVRFNDRAVTPIILEKVIAALRENLDEPDALVQLTIRDSAAFDTGFDLKAFAELAGIELTPDSVEQ</sequence>
<reference evidence="2 3" key="1">
    <citation type="submission" date="2015-09" db="EMBL/GenBank/DDBJ databases">
        <title>Identification and resolution of microdiversity through metagenomic sequencing of parallel consortia.</title>
        <authorList>
            <person name="Nelson W.C."/>
            <person name="Romine M.F."/>
            <person name="Lindemann S.R."/>
        </authorList>
    </citation>
    <scope>NUCLEOTIDE SEQUENCE [LARGE SCALE GENOMIC DNA]</scope>
    <source>
        <strain evidence="2">Ana</strain>
    </source>
</reference>
<dbReference type="NCBIfam" id="NF042962">
    <property type="entry name" value="DUF499_antiphage"/>
    <property type="match status" value="1"/>
</dbReference>
<gene>
    <name evidence="2" type="ORF">HLUCCA11_19330</name>
</gene>
<dbReference type="Proteomes" id="UP000050465">
    <property type="component" value="Unassembled WGS sequence"/>
</dbReference>
<dbReference type="AlphaFoldDB" id="A0A0P7YRI2"/>
<dbReference type="InterPro" id="IPR007555">
    <property type="entry name" value="DUF499"/>
</dbReference>